<keyword evidence="4" id="KW-1015">Disulfide bond</keyword>
<evidence type="ECO:0000313" key="8">
    <source>
        <dbReference type="Proteomes" id="UP000005446"/>
    </source>
</evidence>
<dbReference type="Pfam" id="PF03443">
    <property type="entry name" value="AA9"/>
    <property type="match status" value="1"/>
</dbReference>
<comment type="subcellular location">
    <subcellularLocation>
        <location evidence="2">Secreted</location>
    </subcellularLocation>
</comment>
<evidence type="ECO:0000256" key="2">
    <source>
        <dbReference type="ARBA" id="ARBA00004613"/>
    </source>
</evidence>
<dbReference type="HOGENOM" id="CLU_031730_1_0_1"/>
<feature type="domain" description="Auxiliary Activity family 9 catalytic" evidence="6">
    <location>
        <begin position="3"/>
        <end position="129"/>
    </location>
</feature>
<dbReference type="InterPro" id="IPR005103">
    <property type="entry name" value="AA9_LPMO"/>
</dbReference>
<comment type="caution">
    <text evidence="7">The sequence shown here is derived from an EMBL/GenBank/DDBJ whole genome shotgun (WGS) entry which is preliminary data.</text>
</comment>
<dbReference type="InterPro" id="IPR049892">
    <property type="entry name" value="AA9"/>
</dbReference>
<evidence type="ECO:0000259" key="6">
    <source>
        <dbReference type="Pfam" id="PF03443"/>
    </source>
</evidence>
<dbReference type="Gene3D" id="2.70.50.70">
    <property type="match status" value="1"/>
</dbReference>
<evidence type="ECO:0000256" key="5">
    <source>
        <dbReference type="ARBA" id="ARBA00023180"/>
    </source>
</evidence>
<sequence>MAIDYLAPCSDGDCKTVDKTTLEFFKIDGVGLIDDTTVPGTWADDQLIANNNTWAVTIPSDIAPGHYVLRHEIIALHSAGETNGAQNYPQCFNLEVTGSGTATPSGTLGTALYTADEAGILVNIYQTIASYLVPVATSTLPVSAGIIAPAGSYPTGAPYSNSTATRTKKTKSACKAKTKASTAVSVPTFASSVTIPTASSTPTAGSDESSSTIAKSATTSSATSSKIPSGTTLDTVLAWIASFYTEHKDTAYSGASVARRQHARAIIPRRVPQ</sequence>
<dbReference type="InParanoid" id="H0ELR4"/>
<protein>
    <submittedName>
        <fullName evidence="7">Putative endoglucanase-4</fullName>
    </submittedName>
</protein>
<dbReference type="AlphaFoldDB" id="H0ELR4"/>
<dbReference type="EMBL" id="AGUE01000080">
    <property type="protein sequence ID" value="EHL00451.1"/>
    <property type="molecule type" value="Genomic_DNA"/>
</dbReference>
<keyword evidence="3" id="KW-0964">Secreted</keyword>
<proteinExistence type="predicted"/>
<evidence type="ECO:0000313" key="7">
    <source>
        <dbReference type="EMBL" id="EHL00451.1"/>
    </source>
</evidence>
<dbReference type="OrthoDB" id="4849160at2759"/>
<dbReference type="CDD" id="cd21175">
    <property type="entry name" value="LPMO_AA9"/>
    <property type="match status" value="1"/>
</dbReference>
<accession>H0ELR4</accession>
<evidence type="ECO:0000256" key="4">
    <source>
        <dbReference type="ARBA" id="ARBA00023157"/>
    </source>
</evidence>
<evidence type="ECO:0000256" key="1">
    <source>
        <dbReference type="ARBA" id="ARBA00001973"/>
    </source>
</evidence>
<dbReference type="PANTHER" id="PTHR33353">
    <property type="entry name" value="PUTATIVE (AFU_ORTHOLOGUE AFUA_1G12560)-RELATED"/>
    <property type="match status" value="1"/>
</dbReference>
<keyword evidence="8" id="KW-1185">Reference proteome</keyword>
<dbReference type="Proteomes" id="UP000005446">
    <property type="component" value="Unassembled WGS sequence"/>
</dbReference>
<keyword evidence="5" id="KW-0325">Glycoprotein</keyword>
<dbReference type="GO" id="GO:0005576">
    <property type="term" value="C:extracellular region"/>
    <property type="evidence" value="ECO:0007669"/>
    <property type="project" value="UniProtKB-SubCell"/>
</dbReference>
<reference evidence="7 8" key="1">
    <citation type="journal article" date="2012" name="Eukaryot. Cell">
        <title>Genome sequence of the fungus Glarea lozoyensis: the first genome sequence of a species from the Helotiaceae family.</title>
        <authorList>
            <person name="Youssar L."/>
            <person name="Gruening B.A."/>
            <person name="Erxleben A."/>
            <person name="Guenther S."/>
            <person name="Huettel W."/>
        </authorList>
    </citation>
    <scope>NUCLEOTIDE SEQUENCE [LARGE SCALE GENOMIC DNA]</scope>
    <source>
        <strain evidence="8">ATCC 74030 / MF5533</strain>
    </source>
</reference>
<organism evidence="7 8">
    <name type="scientific">Glarea lozoyensis (strain ATCC 74030 / MF5533)</name>
    <dbReference type="NCBI Taxonomy" id="1104152"/>
    <lineage>
        <taxon>Eukaryota</taxon>
        <taxon>Fungi</taxon>
        <taxon>Dikarya</taxon>
        <taxon>Ascomycota</taxon>
        <taxon>Pezizomycotina</taxon>
        <taxon>Leotiomycetes</taxon>
        <taxon>Helotiales</taxon>
        <taxon>Helotiaceae</taxon>
        <taxon>Glarea</taxon>
    </lineage>
</organism>
<dbReference type="PANTHER" id="PTHR33353:SF34">
    <property type="entry name" value="ENDO-BETA-1,4-GLUCANASE D"/>
    <property type="match status" value="1"/>
</dbReference>
<comment type="cofactor">
    <cofactor evidence="1">
        <name>Cu(2+)</name>
        <dbReference type="ChEBI" id="CHEBI:29036"/>
    </cofactor>
</comment>
<evidence type="ECO:0000256" key="3">
    <source>
        <dbReference type="ARBA" id="ARBA00022525"/>
    </source>
</evidence>
<gene>
    <name evidence="7" type="ORF">M7I_3533</name>
</gene>
<name>H0ELR4_GLAL7</name>